<dbReference type="STRING" id="313367.JSE7799_02359"/>
<dbReference type="RefSeq" id="WP_055663790.1">
    <property type="nucleotide sequence ID" value="NZ_CYPR01000160.1"/>
</dbReference>
<dbReference type="InterPro" id="IPR045632">
    <property type="entry name" value="DUF6314"/>
</dbReference>
<protein>
    <recommendedName>
        <fullName evidence="1">DUF6314 domain-containing protein</fullName>
    </recommendedName>
</protein>
<proteinExistence type="predicted"/>
<feature type="domain" description="DUF6314" evidence="1">
    <location>
        <begin position="10"/>
        <end position="133"/>
    </location>
</feature>
<organism evidence="2 3">
    <name type="scientific">Jannaschia seosinensis</name>
    <dbReference type="NCBI Taxonomy" id="313367"/>
    <lineage>
        <taxon>Bacteria</taxon>
        <taxon>Pseudomonadati</taxon>
        <taxon>Pseudomonadota</taxon>
        <taxon>Alphaproteobacteria</taxon>
        <taxon>Rhodobacterales</taxon>
        <taxon>Roseobacteraceae</taxon>
        <taxon>Jannaschia</taxon>
    </lineage>
</organism>
<evidence type="ECO:0000259" key="1">
    <source>
        <dbReference type="Pfam" id="PF19834"/>
    </source>
</evidence>
<evidence type="ECO:0000313" key="2">
    <source>
        <dbReference type="EMBL" id="CUH39632.1"/>
    </source>
</evidence>
<dbReference type="OrthoDB" id="7351979at2"/>
<gene>
    <name evidence="2" type="ORF">JSE7799_02359</name>
</gene>
<dbReference type="EMBL" id="CYPR01000160">
    <property type="protein sequence ID" value="CUH39632.1"/>
    <property type="molecule type" value="Genomic_DNA"/>
</dbReference>
<name>A0A0M7BCU1_9RHOB</name>
<dbReference type="Proteomes" id="UP000049455">
    <property type="component" value="Unassembled WGS sequence"/>
</dbReference>
<accession>A0A0M7BCU1</accession>
<sequence length="135" mass="15480">MKPNERLAALAGRWRIARVIRHADGGTARMRGTAEWLAEGVGLRCVEEGMLEQDGRPFAARRETLWRATAGAIDVRFADGRPFHVIDGGTSRHDCAPDLYELRYDFAAWPHWSVRWRVVGPRKNYRALTRYCREA</sequence>
<reference evidence="2 3" key="1">
    <citation type="submission" date="2015-09" db="EMBL/GenBank/DDBJ databases">
        <authorList>
            <person name="Jackson K.R."/>
            <person name="Lunt B.L."/>
            <person name="Fisher J.N.B."/>
            <person name="Gardner A.V."/>
            <person name="Bailey M.E."/>
            <person name="Deus L.M."/>
            <person name="Earl A.S."/>
            <person name="Gibby P.D."/>
            <person name="Hartmann K.A."/>
            <person name="Liu J.E."/>
            <person name="Manci A.M."/>
            <person name="Nielsen D.A."/>
            <person name="Solomon M.B."/>
            <person name="Breakwell D.P."/>
            <person name="Burnett S.H."/>
            <person name="Grose J.H."/>
        </authorList>
    </citation>
    <scope>NUCLEOTIDE SEQUENCE [LARGE SCALE GENOMIC DNA]</scope>
    <source>
        <strain evidence="2 3">CECT 7799</strain>
    </source>
</reference>
<evidence type="ECO:0000313" key="3">
    <source>
        <dbReference type="Proteomes" id="UP000049455"/>
    </source>
</evidence>
<dbReference type="AlphaFoldDB" id="A0A0M7BCU1"/>
<keyword evidence="3" id="KW-1185">Reference proteome</keyword>
<dbReference type="Pfam" id="PF19834">
    <property type="entry name" value="DUF6314"/>
    <property type="match status" value="1"/>
</dbReference>